<dbReference type="HOGENOM" id="CLU_1653037_0_0_1"/>
<evidence type="ECO:0000313" key="2">
    <source>
        <dbReference type="EMBL" id="EDU42089.1"/>
    </source>
</evidence>
<evidence type="ECO:0000256" key="1">
    <source>
        <dbReference type="SAM" id="MobiDB-lite"/>
    </source>
</evidence>
<feature type="region of interest" description="Disordered" evidence="1">
    <location>
        <begin position="122"/>
        <end position="160"/>
    </location>
</feature>
<accession>B2WGI2</accession>
<name>B2WGI2_PYRTR</name>
<protein>
    <submittedName>
        <fullName evidence="2">Uncharacterized protein</fullName>
    </submittedName>
</protein>
<organism evidence="2 3">
    <name type="scientific">Pyrenophora tritici-repentis (strain Pt-1C-BFP)</name>
    <name type="common">Wheat tan spot fungus</name>
    <name type="synonym">Drechslera tritici-repentis</name>
    <dbReference type="NCBI Taxonomy" id="426418"/>
    <lineage>
        <taxon>Eukaryota</taxon>
        <taxon>Fungi</taxon>
        <taxon>Dikarya</taxon>
        <taxon>Ascomycota</taxon>
        <taxon>Pezizomycotina</taxon>
        <taxon>Dothideomycetes</taxon>
        <taxon>Pleosporomycetidae</taxon>
        <taxon>Pleosporales</taxon>
        <taxon>Pleosporineae</taxon>
        <taxon>Pleosporaceae</taxon>
        <taxon>Pyrenophora</taxon>
    </lineage>
</organism>
<dbReference type="EMBL" id="DS231624">
    <property type="protein sequence ID" value="EDU42089.1"/>
    <property type="molecule type" value="Genomic_DNA"/>
</dbReference>
<evidence type="ECO:0000313" key="3">
    <source>
        <dbReference type="Proteomes" id="UP000001471"/>
    </source>
</evidence>
<dbReference type="InParanoid" id="B2WGI2"/>
<reference evidence="3" key="1">
    <citation type="journal article" date="2013" name="G3 (Bethesda)">
        <title>Comparative genomics of a plant-pathogenic fungus, Pyrenophora tritici-repentis, reveals transduplication and the impact of repeat elements on pathogenicity and population divergence.</title>
        <authorList>
            <person name="Manning V.A."/>
            <person name="Pandelova I."/>
            <person name="Dhillon B."/>
            <person name="Wilhelm L.J."/>
            <person name="Goodwin S.B."/>
            <person name="Berlin A.M."/>
            <person name="Figueroa M."/>
            <person name="Freitag M."/>
            <person name="Hane J.K."/>
            <person name="Henrissat B."/>
            <person name="Holman W.H."/>
            <person name="Kodira C.D."/>
            <person name="Martin J."/>
            <person name="Oliver R.P."/>
            <person name="Robbertse B."/>
            <person name="Schackwitz W."/>
            <person name="Schwartz D.C."/>
            <person name="Spatafora J.W."/>
            <person name="Turgeon B.G."/>
            <person name="Yandava C."/>
            <person name="Young S."/>
            <person name="Zhou S."/>
            <person name="Zeng Q."/>
            <person name="Grigoriev I.V."/>
            <person name="Ma L.-J."/>
            <person name="Ciuffetti L.M."/>
        </authorList>
    </citation>
    <scope>NUCLEOTIDE SEQUENCE [LARGE SCALE GENOMIC DNA]</scope>
    <source>
        <strain evidence="3">Pt-1C-BFP</strain>
    </source>
</reference>
<dbReference type="AlphaFoldDB" id="B2WGI2"/>
<sequence length="160" mass="17023">MAARTVPQDPGSAPPNLSTALSYSPVQIEHPTGNGQGMPNIVSGATPTDQPGNTFATSPYQQTQAVSNLRPNTTFFIPQQQYMTMPHSYYMYPSDPYTTAPASYLMAPAPYATAPAPYATAPAPISSAYNGTGPKHRLLSYTEATTKKKAEESTQSSRSG</sequence>
<feature type="region of interest" description="Disordered" evidence="1">
    <location>
        <begin position="1"/>
        <end position="37"/>
    </location>
</feature>
<dbReference type="Proteomes" id="UP000001471">
    <property type="component" value="Unassembled WGS sequence"/>
</dbReference>
<gene>
    <name evidence="2" type="ORF">PTRG_09038</name>
</gene>
<proteinExistence type="predicted"/>
<feature type="compositionally biased region" description="Polar residues" evidence="1">
    <location>
        <begin position="15"/>
        <end position="25"/>
    </location>
</feature>